<dbReference type="OrthoDB" id="142078at2"/>
<evidence type="ECO:0000313" key="6">
    <source>
        <dbReference type="EMBL" id="RIH88066.1"/>
    </source>
</evidence>
<dbReference type="EC" id="2.7.1.107" evidence="6"/>
<keyword evidence="1 6" id="KW-0808">Transferase</keyword>
<dbReference type="InterPro" id="IPR001206">
    <property type="entry name" value="Diacylglycerol_kinase_cat_dom"/>
</dbReference>
<dbReference type="InterPro" id="IPR017438">
    <property type="entry name" value="ATP-NAD_kinase_N"/>
</dbReference>
<evidence type="ECO:0000256" key="3">
    <source>
        <dbReference type="ARBA" id="ARBA00022777"/>
    </source>
</evidence>
<dbReference type="EMBL" id="QXDL01000029">
    <property type="protein sequence ID" value="RIH88066.1"/>
    <property type="molecule type" value="Genomic_DNA"/>
</dbReference>
<dbReference type="RefSeq" id="WP_119314237.1">
    <property type="nucleotide sequence ID" value="NZ_QXDL01000029.1"/>
</dbReference>
<dbReference type="Proteomes" id="UP000265715">
    <property type="component" value="Unassembled WGS sequence"/>
</dbReference>
<dbReference type="AlphaFoldDB" id="A0A399EX86"/>
<dbReference type="PANTHER" id="PTHR12358:SF54">
    <property type="entry name" value="SPHINGOSINE KINASE RELATED PROTEIN"/>
    <property type="match status" value="1"/>
</dbReference>
<keyword evidence="4" id="KW-0067">ATP-binding</keyword>
<organism evidence="6 7">
    <name type="scientific">Calidithermus terrae</name>
    <dbReference type="NCBI Taxonomy" id="1408545"/>
    <lineage>
        <taxon>Bacteria</taxon>
        <taxon>Thermotogati</taxon>
        <taxon>Deinococcota</taxon>
        <taxon>Deinococci</taxon>
        <taxon>Thermales</taxon>
        <taxon>Thermaceae</taxon>
        <taxon>Calidithermus</taxon>
    </lineage>
</organism>
<keyword evidence="3 6" id="KW-0418">Kinase</keyword>
<keyword evidence="2" id="KW-0547">Nucleotide-binding</keyword>
<comment type="caution">
    <text evidence="6">The sequence shown here is derived from an EMBL/GenBank/DDBJ whole genome shotgun (WGS) entry which is preliminary data.</text>
</comment>
<reference evidence="6 7" key="1">
    <citation type="submission" date="2018-08" db="EMBL/GenBank/DDBJ databases">
        <title>Meiothermus terrae DSM 26712 genome sequencing project.</title>
        <authorList>
            <person name="Da Costa M.S."/>
            <person name="Albuquerque L."/>
            <person name="Raposo P."/>
            <person name="Froufe H.J.C."/>
            <person name="Barroso C.S."/>
            <person name="Egas C."/>
        </authorList>
    </citation>
    <scope>NUCLEOTIDE SEQUENCE [LARGE SCALE GENOMIC DNA]</scope>
    <source>
        <strain evidence="6 7">DSM 26712</strain>
    </source>
</reference>
<dbReference type="GO" id="GO:0004143">
    <property type="term" value="F:ATP-dependent diacylglycerol kinase activity"/>
    <property type="evidence" value="ECO:0007669"/>
    <property type="project" value="UniProtKB-EC"/>
</dbReference>
<protein>
    <submittedName>
        <fullName evidence="6">Diacylglycerol kinase</fullName>
        <ecNumber evidence="6">2.7.1.107</ecNumber>
    </submittedName>
</protein>
<dbReference type="PANTHER" id="PTHR12358">
    <property type="entry name" value="SPHINGOSINE KINASE"/>
    <property type="match status" value="1"/>
</dbReference>
<name>A0A399EX86_9DEIN</name>
<dbReference type="InterPro" id="IPR050187">
    <property type="entry name" value="Lipid_Phosphate_FormReg"/>
</dbReference>
<gene>
    <name evidence="6" type="primary">dagK_1</name>
    <name evidence="6" type="ORF">Mterra_01061</name>
</gene>
<evidence type="ECO:0000259" key="5">
    <source>
        <dbReference type="PROSITE" id="PS50146"/>
    </source>
</evidence>
<dbReference type="Pfam" id="PF19279">
    <property type="entry name" value="YegS_C"/>
    <property type="match status" value="1"/>
</dbReference>
<proteinExistence type="predicted"/>
<dbReference type="GO" id="GO:0005524">
    <property type="term" value="F:ATP binding"/>
    <property type="evidence" value="ECO:0007669"/>
    <property type="project" value="UniProtKB-KW"/>
</dbReference>
<dbReference type="InterPro" id="IPR016064">
    <property type="entry name" value="NAD/diacylglycerol_kinase_sf"/>
</dbReference>
<evidence type="ECO:0000256" key="4">
    <source>
        <dbReference type="ARBA" id="ARBA00022840"/>
    </source>
</evidence>
<feature type="domain" description="DAGKc" evidence="5">
    <location>
        <begin position="1"/>
        <end position="124"/>
    </location>
</feature>
<dbReference type="Pfam" id="PF00781">
    <property type="entry name" value="DAGK_cat"/>
    <property type="match status" value="1"/>
</dbReference>
<dbReference type="SMART" id="SM00046">
    <property type="entry name" value="DAGKc"/>
    <property type="match status" value="1"/>
</dbReference>
<evidence type="ECO:0000313" key="7">
    <source>
        <dbReference type="Proteomes" id="UP000265715"/>
    </source>
</evidence>
<evidence type="ECO:0000256" key="2">
    <source>
        <dbReference type="ARBA" id="ARBA00022741"/>
    </source>
</evidence>
<dbReference type="InterPro" id="IPR045540">
    <property type="entry name" value="YegS/DAGK_C"/>
</dbReference>
<evidence type="ECO:0000256" key="1">
    <source>
        <dbReference type="ARBA" id="ARBA00022679"/>
    </source>
</evidence>
<accession>A0A399EX86</accession>
<dbReference type="Gene3D" id="2.60.200.40">
    <property type="match status" value="1"/>
</dbReference>
<dbReference type="PROSITE" id="PS50146">
    <property type="entry name" value="DAGK"/>
    <property type="match status" value="1"/>
</dbReference>
<dbReference type="Gene3D" id="3.40.50.10330">
    <property type="entry name" value="Probable inorganic polyphosphate/atp-NAD kinase, domain 1"/>
    <property type="match status" value="1"/>
</dbReference>
<sequence length="298" mass="31492">MRVTLIHNPAAGGAGSLSSSDLEAALILAGFNAQHRPTESVEDLPEALEDPGDLVVVAGGDGTIRAVASHLAERGVPMAVVPLGTANNIAGALGVRGNPREVVEGLAQPERRRFDLVEISGSWGRDFCLEAAGVGLFAATMSTYDPEAGKSPLRALTATIQTLASYQPCEVRVQLDGTTLEGPFLLVEAMNTPAMGPRVRLAPDADPGDGWLDVVLINPEQGVGFGAYLRGLLQEKLDELPNVTVERCRTLTLEWEGCPFHLDAELRSPPDGGRERVKLELKPGALEVWVPSAVAQPA</sequence>
<keyword evidence="7" id="KW-1185">Reference proteome</keyword>
<dbReference type="SUPFAM" id="SSF111331">
    <property type="entry name" value="NAD kinase/diacylglycerol kinase-like"/>
    <property type="match status" value="1"/>
</dbReference>